<evidence type="ECO:0000259" key="3">
    <source>
        <dbReference type="Pfam" id="PF13476"/>
    </source>
</evidence>
<protein>
    <submittedName>
        <fullName evidence="4">Exonuclease SbcC</fullName>
    </submittedName>
</protein>
<keyword evidence="4" id="KW-0540">Nuclease</keyword>
<feature type="coiled-coil region" evidence="1">
    <location>
        <begin position="618"/>
        <end position="790"/>
    </location>
</feature>
<dbReference type="Proteomes" id="UP000242469">
    <property type="component" value="Unassembled WGS sequence"/>
</dbReference>
<proteinExistence type="predicted"/>
<reference evidence="5" key="1">
    <citation type="submission" date="2016-10" db="EMBL/GenBank/DDBJ databases">
        <authorList>
            <person name="Varghese N."/>
            <person name="Submissions S."/>
        </authorList>
    </citation>
    <scope>NUCLEOTIDE SEQUENCE [LARGE SCALE GENOMIC DNA]</scope>
    <source>
        <strain evidence="5">DSM 11526</strain>
    </source>
</reference>
<feature type="domain" description="Rad50/SbcC-type AAA" evidence="3">
    <location>
        <begin position="6"/>
        <end position="270"/>
    </location>
</feature>
<dbReference type="OrthoDB" id="9795626at2"/>
<dbReference type="PANTHER" id="PTHR32114:SF2">
    <property type="entry name" value="ABC TRANSPORTER ABCH.3"/>
    <property type="match status" value="1"/>
</dbReference>
<gene>
    <name evidence="4" type="ORF">SAMN02745729_11668</name>
</gene>
<keyword evidence="5" id="KW-1185">Reference proteome</keyword>
<feature type="region of interest" description="Disordered" evidence="2">
    <location>
        <begin position="502"/>
        <end position="529"/>
    </location>
</feature>
<evidence type="ECO:0000256" key="1">
    <source>
        <dbReference type="SAM" id="Coils"/>
    </source>
</evidence>
<dbReference type="InterPro" id="IPR038729">
    <property type="entry name" value="Rad50/SbcC_AAA"/>
</dbReference>
<dbReference type="GO" id="GO:0004527">
    <property type="term" value="F:exonuclease activity"/>
    <property type="evidence" value="ECO:0007669"/>
    <property type="project" value="UniProtKB-KW"/>
</dbReference>
<evidence type="ECO:0000256" key="2">
    <source>
        <dbReference type="SAM" id="MobiDB-lite"/>
    </source>
</evidence>
<keyword evidence="1" id="KW-0175">Coiled coil</keyword>
<dbReference type="AlphaFoldDB" id="A0A1H4GJR9"/>
<dbReference type="InterPro" id="IPR027417">
    <property type="entry name" value="P-loop_NTPase"/>
</dbReference>
<dbReference type="STRING" id="1122198.SAMN02745729_11668"/>
<feature type="coiled-coil region" evidence="1">
    <location>
        <begin position="327"/>
        <end position="378"/>
    </location>
</feature>
<accession>A0A1H4GJR9</accession>
<dbReference type="GO" id="GO:0016887">
    <property type="term" value="F:ATP hydrolysis activity"/>
    <property type="evidence" value="ECO:0007669"/>
    <property type="project" value="InterPro"/>
</dbReference>
<dbReference type="PANTHER" id="PTHR32114">
    <property type="entry name" value="ABC TRANSPORTER ABCH.3"/>
    <property type="match status" value="1"/>
</dbReference>
<evidence type="ECO:0000313" key="4">
    <source>
        <dbReference type="EMBL" id="SEB08922.1"/>
    </source>
</evidence>
<dbReference type="GO" id="GO:0006302">
    <property type="term" value="P:double-strand break repair"/>
    <property type="evidence" value="ECO:0007669"/>
    <property type="project" value="InterPro"/>
</dbReference>
<evidence type="ECO:0000313" key="5">
    <source>
        <dbReference type="Proteomes" id="UP000242469"/>
    </source>
</evidence>
<feature type="region of interest" description="Disordered" evidence="2">
    <location>
        <begin position="444"/>
        <end position="482"/>
    </location>
</feature>
<dbReference type="SUPFAM" id="SSF52540">
    <property type="entry name" value="P-loop containing nucleoside triphosphate hydrolases"/>
    <property type="match status" value="1"/>
</dbReference>
<keyword evidence="4" id="KW-0378">Hydrolase</keyword>
<dbReference type="EMBL" id="FNRJ01000016">
    <property type="protein sequence ID" value="SEB08922.1"/>
    <property type="molecule type" value="Genomic_DNA"/>
</dbReference>
<feature type="coiled-coil region" evidence="1">
    <location>
        <begin position="245"/>
        <end position="272"/>
    </location>
</feature>
<keyword evidence="4" id="KW-0269">Exonuclease</keyword>
<dbReference type="RefSeq" id="WP_091827614.1">
    <property type="nucleotide sequence ID" value="NZ_FNRJ01000016.1"/>
</dbReference>
<sequence>MRILQIRFKNLNSLAGEWQIDLTDPAYISDGIFAITGPTGAGKSTLLDAICLALYGRTPRQSRVNASQNEVMSRQTGECFAEVLFETPQGRWRCHWSQHRSRKQADGALQQPKHEIVDADADKVLHTKLKDVADTIERLTGMDFDRFTRSMLLAQGGFAAFLQADADARAPILEQITGTSIYSDISVAVHRRRGEERQRLDHLKAAQSGLQLLDEEEEATLSRQLAELSEQVQQRSNVIGQQQTLLNWRQQLDRESRQAAQLKQQWHELEQAQQAFAPQQQQLEQALRAEALRPAYEPLRQRRGDLQRAQEQLDPLQAGLPALQDAADAALARQQQAQAHLQQAEAELERQQPLLRKLQEQDWKLREQQAQVAQLSARLPAELLEGSAPDPATLEAAIERDEQALHAALAGSTRVQIQQKQDQIRSRGEQLGELRNRVQQADELKQAQQEAAHKRAALKPEQDRIQQSLEQQHAEESRLQQEQLDLQKLQRLAERIADLEQQRHELEPGKPCPLCGSEQHPWRSEQPPQLTEEKARLQRLEQQLTALSSELQALAVQQARLEQDEKGLLQQEADNSQRLEALQPPIQHCLQLLALDTCPAPNEIEQVQQAARQQWGELRDRLAEIDRLEQALKQQRAEQERVQQRLALDAARTDLTQLQQQRQALSPEPDTAAFEQRLQQAIRQARQAQEQAQAAAIEQQNSLNRRQQQISDLKRHMTDLNTEMAQMQQAFDAALAQSQFADEQTLQAALLPEASLKTLQQAADRLKADAARLQALQEQCQSSLQLLQQQALTEQSSAELTAALEQLTSEHGLLLEKRGSLQQTLNINTERKAQFGAQQQAIDAQQRELERWDTLHALIGSADGKKFRNFAQGLTFELMIGHANRQLQKMSDRYLLVRDAEQPLELNVIDNYQAGEIRSTKNLSGGESFLISLALALGLSGMASRNVCVDSLFLDEGFGTLDEEALETALDTLSGLQQEGKLIGVISHVQALKDRIATRIEVQPLSGGRSRISGPGCVALSG</sequence>
<dbReference type="Pfam" id="PF13476">
    <property type="entry name" value="AAA_23"/>
    <property type="match status" value="1"/>
</dbReference>
<dbReference type="Gene3D" id="3.40.50.300">
    <property type="entry name" value="P-loop containing nucleotide triphosphate hydrolases"/>
    <property type="match status" value="2"/>
</dbReference>
<name>A0A1H4GJR9_9GAMM</name>
<dbReference type="Pfam" id="PF13558">
    <property type="entry name" value="SbcC_Walker_B"/>
    <property type="match status" value="1"/>
</dbReference>
<organism evidence="4 5">
    <name type="scientific">Marinobacterium iners DSM 11526</name>
    <dbReference type="NCBI Taxonomy" id="1122198"/>
    <lineage>
        <taxon>Bacteria</taxon>
        <taxon>Pseudomonadati</taxon>
        <taxon>Pseudomonadota</taxon>
        <taxon>Gammaproteobacteria</taxon>
        <taxon>Oceanospirillales</taxon>
        <taxon>Oceanospirillaceae</taxon>
        <taxon>Marinobacterium</taxon>
    </lineage>
</organism>
<feature type="coiled-coil region" evidence="1">
    <location>
        <begin position="530"/>
        <end position="564"/>
    </location>
</feature>